<proteinExistence type="predicted"/>
<dbReference type="AlphaFoldDB" id="A0A2M8F3E0"/>
<evidence type="ECO:0000313" key="2">
    <source>
        <dbReference type="EMBL" id="PJC33760.1"/>
    </source>
</evidence>
<evidence type="ECO:0000256" key="1">
    <source>
        <dbReference type="SAM" id="Coils"/>
    </source>
</evidence>
<dbReference type="Proteomes" id="UP000231383">
    <property type="component" value="Unassembled WGS sequence"/>
</dbReference>
<keyword evidence="1" id="KW-0175">Coiled coil</keyword>
<protein>
    <recommendedName>
        <fullName evidence="4">t-SNARE coiled-coil homology domain-containing protein</fullName>
    </recommendedName>
</protein>
<reference evidence="3" key="1">
    <citation type="submission" date="2017-09" db="EMBL/GenBank/DDBJ databases">
        <title>Depth-based differentiation of microbial function through sediment-hosted aquifers and enrichment of novel symbionts in the deep terrestrial subsurface.</title>
        <authorList>
            <person name="Probst A.J."/>
            <person name="Ladd B."/>
            <person name="Jarett J.K."/>
            <person name="Geller-Mcgrath D.E."/>
            <person name="Sieber C.M.K."/>
            <person name="Emerson J.B."/>
            <person name="Anantharaman K."/>
            <person name="Thomas B.C."/>
            <person name="Malmstrom R."/>
            <person name="Stieglmeier M."/>
            <person name="Klingl A."/>
            <person name="Woyke T."/>
            <person name="Ryan C.M."/>
            <person name="Banfield J.F."/>
        </authorList>
    </citation>
    <scope>NUCLEOTIDE SEQUENCE [LARGE SCALE GENOMIC DNA]</scope>
</reference>
<organism evidence="2 3">
    <name type="scientific">Candidatus Roizmanbacteria bacterium CG_4_9_14_0_2_um_filter_39_13</name>
    <dbReference type="NCBI Taxonomy" id="1974839"/>
    <lineage>
        <taxon>Bacteria</taxon>
        <taxon>Candidatus Roizmaniibacteriota</taxon>
    </lineage>
</organism>
<feature type="coiled-coil region" evidence="1">
    <location>
        <begin position="68"/>
        <end position="120"/>
    </location>
</feature>
<dbReference type="Gene3D" id="1.20.120.20">
    <property type="entry name" value="Apolipoprotein"/>
    <property type="match status" value="1"/>
</dbReference>
<evidence type="ECO:0008006" key="4">
    <source>
        <dbReference type="Google" id="ProtNLM"/>
    </source>
</evidence>
<comment type="caution">
    <text evidence="2">The sequence shown here is derived from an EMBL/GenBank/DDBJ whole genome shotgun (WGS) entry which is preliminary data.</text>
</comment>
<name>A0A2M8F3E0_9BACT</name>
<dbReference type="EMBL" id="PFSC01000029">
    <property type="protein sequence ID" value="PJC33760.1"/>
    <property type="molecule type" value="Genomic_DNA"/>
</dbReference>
<gene>
    <name evidence="2" type="ORF">CO051_01120</name>
</gene>
<sequence length="126" mass="14464">MIMLTKDDKKFIVDSVGEAITDNNDILVKEILALFEVTNFRIDEINTNLSEVIAKVNENLGKRIDSVNENLGNRISETNEKINKVNENLAEKIDQVLDKLKDDDISIKDYEKRIEKLEEQVFPVVT</sequence>
<accession>A0A2M8F3E0</accession>
<evidence type="ECO:0000313" key="3">
    <source>
        <dbReference type="Proteomes" id="UP000231383"/>
    </source>
</evidence>
<dbReference type="SUPFAM" id="SSF47162">
    <property type="entry name" value="Apolipoprotein"/>
    <property type="match status" value="1"/>
</dbReference>